<evidence type="ECO:0000259" key="2">
    <source>
        <dbReference type="Pfam" id="PF09623"/>
    </source>
</evidence>
<gene>
    <name evidence="3" type="ORF">BV913_07345</name>
</gene>
<name>A0ABX3WLT0_9NEIS</name>
<organism evidence="3 4">
    <name type="scientific">Neisseria dumasiana</name>
    <dbReference type="NCBI Taxonomy" id="1931275"/>
    <lineage>
        <taxon>Bacteria</taxon>
        <taxon>Pseudomonadati</taxon>
        <taxon>Pseudomonadota</taxon>
        <taxon>Betaproteobacteria</taxon>
        <taxon>Neisseriales</taxon>
        <taxon>Neisseriaceae</taxon>
        <taxon>Neisseria</taxon>
    </lineage>
</organism>
<dbReference type="Proteomes" id="UP000193346">
    <property type="component" value="Unassembled WGS sequence"/>
</dbReference>
<reference evidence="3 4" key="1">
    <citation type="submission" date="2017-01" db="EMBL/GenBank/DDBJ databases">
        <authorList>
            <person name="Wolfgang W.J."/>
            <person name="Cole J."/>
            <person name="Wroblewski D."/>
            <person name="Mcginnis J."/>
            <person name="Musser K.A."/>
        </authorList>
    </citation>
    <scope>NUCLEOTIDE SEQUENCE [LARGE SCALE GENOMIC DNA]</scope>
    <source>
        <strain evidence="3 4">93087</strain>
    </source>
</reference>
<protein>
    <submittedName>
        <fullName evidence="3">CRISPR-associated protein</fullName>
    </submittedName>
</protein>
<comment type="caution">
    <text evidence="3">The sequence shown here is derived from an EMBL/GenBank/DDBJ whole genome shotgun (WGS) entry which is preliminary data.</text>
</comment>
<dbReference type="InterPro" id="IPR013413">
    <property type="entry name" value="CRISPR-assoc_prot_NE0113"/>
</dbReference>
<proteinExistence type="predicted"/>
<feature type="domain" description="CRISPR system ring nuclease SSO2081-like" evidence="2">
    <location>
        <begin position="14"/>
        <end position="210"/>
    </location>
</feature>
<evidence type="ECO:0000313" key="3">
    <source>
        <dbReference type="EMBL" id="OSI34351.1"/>
    </source>
</evidence>
<dbReference type="RefSeq" id="WP_085418489.1">
    <property type="nucleotide sequence ID" value="NZ_CP091509.1"/>
</dbReference>
<dbReference type="InterPro" id="IPR019092">
    <property type="entry name" value="SSO2081-like_dom"/>
</dbReference>
<keyword evidence="4" id="KW-1185">Reference proteome</keyword>
<dbReference type="NCBIfam" id="TIGR02584">
    <property type="entry name" value="cas_NE0113"/>
    <property type="match status" value="1"/>
</dbReference>
<evidence type="ECO:0000256" key="1">
    <source>
        <dbReference type="SAM" id="Coils"/>
    </source>
</evidence>
<evidence type="ECO:0000313" key="4">
    <source>
        <dbReference type="Proteomes" id="UP000193346"/>
    </source>
</evidence>
<keyword evidence="1" id="KW-0175">Coiled coil</keyword>
<accession>A0ABX3WLT0</accession>
<dbReference type="Pfam" id="PF09623">
    <property type="entry name" value="Cas_NE0113"/>
    <property type="match status" value="1"/>
</dbReference>
<feature type="coiled-coil region" evidence="1">
    <location>
        <begin position="299"/>
        <end position="326"/>
    </location>
</feature>
<sequence length="370" mass="42766">MDKKKILVAVTGMSPQIITETLFALYRQKNWIPDELWVLTTSIGKRQIVDNLLGKHGFFHRLCEEYALPAIRFNEDTIQVIADKSNVPLADIRTPEENDCAADQIVRFIYHLCSNEKTELHVSIAGGRKSMGFYIGYALSLFGRSQDRLSHVLVEEAFEQHPEFYYPNKDTRFLNTKLGMRNAAEAKVMLADIPFVRMRENLSVPLLKNDWNYLEAVELTQRDLQQFDLEINVAERTICCGGAVFQLPHQDFAIYAAFAHFKKHQPARCLHLTGRGNQDDVDFAKEVLNFLVKVKPKLRSESSETKAEIERQLKKFQSDKRFVQEVSSRLKKKLEDKLQGRASLFFIESIGEYNYKSYRLATDESLIRFV</sequence>
<dbReference type="EMBL" id="MTAC01000016">
    <property type="protein sequence ID" value="OSI34351.1"/>
    <property type="molecule type" value="Genomic_DNA"/>
</dbReference>